<feature type="compositionally biased region" description="Polar residues" evidence="1">
    <location>
        <begin position="1"/>
        <end position="23"/>
    </location>
</feature>
<keyword evidence="3" id="KW-1185">Reference proteome</keyword>
<evidence type="ECO:0000256" key="1">
    <source>
        <dbReference type="SAM" id="MobiDB-lite"/>
    </source>
</evidence>
<evidence type="ECO:0000313" key="2">
    <source>
        <dbReference type="EnsemblMetazoa" id="AALB003681-PA"/>
    </source>
</evidence>
<evidence type="ECO:0000313" key="3">
    <source>
        <dbReference type="Proteomes" id="UP000069272"/>
    </source>
</evidence>
<accession>A0A182FB01</accession>
<feature type="compositionally biased region" description="Low complexity" evidence="1">
    <location>
        <begin position="73"/>
        <end position="91"/>
    </location>
</feature>
<feature type="compositionally biased region" description="Basic and acidic residues" evidence="1">
    <location>
        <begin position="50"/>
        <end position="59"/>
    </location>
</feature>
<feature type="region of interest" description="Disordered" evidence="1">
    <location>
        <begin position="1"/>
        <end position="91"/>
    </location>
</feature>
<reference evidence="2 3" key="1">
    <citation type="journal article" date="2017" name="G3 (Bethesda)">
        <title>The Physical Genome Mapping of Anopheles albimanus Corrected Scaffold Misassemblies and Identified Interarm Rearrangements in Genus Anopheles.</title>
        <authorList>
            <person name="Artemov G.N."/>
            <person name="Peery A.N."/>
            <person name="Jiang X."/>
            <person name="Tu Z."/>
            <person name="Stegniy V.N."/>
            <person name="Sharakhova M.V."/>
            <person name="Sharakhov I.V."/>
        </authorList>
    </citation>
    <scope>NUCLEOTIDE SEQUENCE [LARGE SCALE GENOMIC DNA]</scope>
    <source>
        <strain evidence="2 3">ALBI9_A</strain>
    </source>
</reference>
<proteinExistence type="predicted"/>
<feature type="compositionally biased region" description="Polar residues" evidence="1">
    <location>
        <begin position="35"/>
        <end position="47"/>
    </location>
</feature>
<reference evidence="2" key="2">
    <citation type="submission" date="2022-08" db="UniProtKB">
        <authorList>
            <consortium name="EnsemblMetazoa"/>
        </authorList>
    </citation>
    <scope>IDENTIFICATION</scope>
    <source>
        <strain evidence="2">STECLA/ALBI9_A</strain>
    </source>
</reference>
<name>A0A182FB01_ANOAL</name>
<dbReference type="AlphaFoldDB" id="A0A182FB01"/>
<dbReference type="EnsemblMetazoa" id="AALB003681-RA">
    <property type="protein sequence ID" value="AALB003681-PA"/>
    <property type="gene ID" value="AALB003681"/>
</dbReference>
<dbReference type="Proteomes" id="UP000069272">
    <property type="component" value="Chromosome 2R"/>
</dbReference>
<sequence>MSAGSSNHGGPSATVSAVSTPINAGSRPDSAPALGSSQASTPPNSGTKFLDVKAQEDKKSRRTSLQMLLPKLPSSDSAGPSPGPSSPDESPGFRTCVMLSWVWVLPLLQGLIPGQGSFGQPIII</sequence>
<protein>
    <submittedName>
        <fullName evidence="2">Uncharacterized protein</fullName>
    </submittedName>
</protein>
<dbReference type="VEuPathDB" id="VectorBase:AALB20_031065"/>
<dbReference type="VEuPathDB" id="VectorBase:AALB003681"/>
<organism evidence="2 3">
    <name type="scientific">Anopheles albimanus</name>
    <name type="common">New world malaria mosquito</name>
    <dbReference type="NCBI Taxonomy" id="7167"/>
    <lineage>
        <taxon>Eukaryota</taxon>
        <taxon>Metazoa</taxon>
        <taxon>Ecdysozoa</taxon>
        <taxon>Arthropoda</taxon>
        <taxon>Hexapoda</taxon>
        <taxon>Insecta</taxon>
        <taxon>Pterygota</taxon>
        <taxon>Neoptera</taxon>
        <taxon>Endopterygota</taxon>
        <taxon>Diptera</taxon>
        <taxon>Nematocera</taxon>
        <taxon>Culicoidea</taxon>
        <taxon>Culicidae</taxon>
        <taxon>Anophelinae</taxon>
        <taxon>Anopheles</taxon>
    </lineage>
</organism>